<dbReference type="InterPro" id="IPR013949">
    <property type="entry name" value="Utp6"/>
</dbReference>
<evidence type="ECO:0000313" key="3">
    <source>
        <dbReference type="Ensembl" id="ENSSANP00000011360.1"/>
    </source>
</evidence>
<proteinExistence type="inferred from homology"/>
<comment type="similarity">
    <text evidence="1">Belongs to the UTP6 family.</text>
</comment>
<reference evidence="3" key="2">
    <citation type="submission" date="2025-09" db="UniProtKB">
        <authorList>
            <consortium name="Ensembl"/>
        </authorList>
    </citation>
    <scope>IDENTIFICATION</scope>
</reference>
<dbReference type="Ensembl" id="ENSSANT00000012168.1">
    <property type="protein sequence ID" value="ENSSANP00000011360.1"/>
    <property type="gene ID" value="ENSSANG00000006202.1"/>
</dbReference>
<dbReference type="PANTHER" id="PTHR23271:SF1">
    <property type="entry name" value="U3 SMALL NUCLEOLAR RNA-ASSOCIATED PROTEIN 6 HOMOLOG"/>
    <property type="match status" value="1"/>
</dbReference>
<keyword evidence="4" id="KW-1185">Reference proteome</keyword>
<dbReference type="InterPro" id="IPR056907">
    <property type="entry name" value="UTP6_C"/>
</dbReference>
<name>A0A671KUV3_9TELE</name>
<dbReference type="GO" id="GO:0000462">
    <property type="term" value="P:maturation of SSU-rRNA from tricistronic rRNA transcript (SSU-rRNA, 5.8S rRNA, LSU-rRNA)"/>
    <property type="evidence" value="ECO:0007669"/>
    <property type="project" value="InterPro"/>
</dbReference>
<dbReference type="SUPFAM" id="SSF48452">
    <property type="entry name" value="TPR-like"/>
    <property type="match status" value="1"/>
</dbReference>
<dbReference type="GO" id="GO:0032040">
    <property type="term" value="C:small-subunit processome"/>
    <property type="evidence" value="ECO:0007669"/>
    <property type="project" value="TreeGrafter"/>
</dbReference>
<dbReference type="Gene3D" id="1.25.40.10">
    <property type="entry name" value="Tetratricopeptide repeat domain"/>
    <property type="match status" value="1"/>
</dbReference>
<dbReference type="GO" id="GO:0034388">
    <property type="term" value="C:Pwp2p-containing subcomplex of 90S preribosome"/>
    <property type="evidence" value="ECO:0007669"/>
    <property type="project" value="TreeGrafter"/>
</dbReference>
<evidence type="ECO:0000313" key="4">
    <source>
        <dbReference type="Proteomes" id="UP000472260"/>
    </source>
</evidence>
<feature type="domain" description="U3 small nucleolar RNA-associated protein 6 homolog C-terminal" evidence="2">
    <location>
        <begin position="41"/>
        <end position="156"/>
    </location>
</feature>
<dbReference type="SMART" id="SM00386">
    <property type="entry name" value="HAT"/>
    <property type="match status" value="2"/>
</dbReference>
<evidence type="ECO:0000256" key="1">
    <source>
        <dbReference type="ARBA" id="ARBA00010734"/>
    </source>
</evidence>
<dbReference type="AlphaFoldDB" id="A0A671KUV3"/>
<accession>A0A671KUV3</accession>
<dbReference type="InterPro" id="IPR011990">
    <property type="entry name" value="TPR-like_helical_dom_sf"/>
</dbReference>
<dbReference type="GO" id="GO:0030515">
    <property type="term" value="F:snoRNA binding"/>
    <property type="evidence" value="ECO:0007669"/>
    <property type="project" value="InterPro"/>
</dbReference>
<evidence type="ECO:0000259" key="2">
    <source>
        <dbReference type="Pfam" id="PF24892"/>
    </source>
</evidence>
<reference evidence="3" key="1">
    <citation type="submission" date="2025-08" db="UniProtKB">
        <authorList>
            <consortium name="Ensembl"/>
        </authorList>
    </citation>
    <scope>IDENTIFICATION</scope>
</reference>
<dbReference type="PANTHER" id="PTHR23271">
    <property type="entry name" value="HEPATOCELLULAR CARCINOMA-ASSOCIATED ANTIGEN 66"/>
    <property type="match status" value="1"/>
</dbReference>
<dbReference type="InterPro" id="IPR003107">
    <property type="entry name" value="HAT"/>
</dbReference>
<organism evidence="3 4">
    <name type="scientific">Sinocyclocheilus anshuiensis</name>
    <dbReference type="NCBI Taxonomy" id="1608454"/>
    <lineage>
        <taxon>Eukaryota</taxon>
        <taxon>Metazoa</taxon>
        <taxon>Chordata</taxon>
        <taxon>Craniata</taxon>
        <taxon>Vertebrata</taxon>
        <taxon>Euteleostomi</taxon>
        <taxon>Actinopterygii</taxon>
        <taxon>Neopterygii</taxon>
        <taxon>Teleostei</taxon>
        <taxon>Ostariophysi</taxon>
        <taxon>Cypriniformes</taxon>
        <taxon>Cyprinidae</taxon>
        <taxon>Cyprininae</taxon>
        <taxon>Sinocyclocheilus</taxon>
    </lineage>
</organism>
<dbReference type="Proteomes" id="UP000472260">
    <property type="component" value="Unassembled WGS sequence"/>
</dbReference>
<dbReference type="Pfam" id="PF24892">
    <property type="entry name" value="UTP6_C"/>
    <property type="match status" value="1"/>
</dbReference>
<sequence length="176" mass="20653">MFALKLVQDQLIMVDIKAIRLMINLNSNVVNVFKLLLILYLQNGLLSPVPAVSSAMKEKYLEWPYKTGGYKRARKTFTSLHEHRPFTKTFFMKMIEIEKEQETPKMSNLRDYYERALREFGSSDEDLWMEYIKEKLGSHGNPENCGKLHWRAVKTLEGESVEHFTTKYTLLQTGHM</sequence>
<protein>
    <recommendedName>
        <fullName evidence="2">U3 small nucleolar RNA-associated protein 6 homolog C-terminal domain-containing protein</fullName>
    </recommendedName>
</protein>